<evidence type="ECO:0000256" key="2">
    <source>
        <dbReference type="ARBA" id="ARBA00022475"/>
    </source>
</evidence>
<evidence type="ECO:0000256" key="1">
    <source>
        <dbReference type="ARBA" id="ARBA00004651"/>
    </source>
</evidence>
<dbReference type="PANTHER" id="PTHR23513:SF11">
    <property type="entry name" value="STAPHYLOFERRIN A TRANSPORTER"/>
    <property type="match status" value="1"/>
</dbReference>
<dbReference type="CDD" id="cd06173">
    <property type="entry name" value="MFS_MefA_like"/>
    <property type="match status" value="1"/>
</dbReference>
<feature type="transmembrane region" description="Helical" evidence="6">
    <location>
        <begin position="367"/>
        <end position="387"/>
    </location>
</feature>
<feature type="transmembrane region" description="Helical" evidence="6">
    <location>
        <begin position="341"/>
        <end position="361"/>
    </location>
</feature>
<sequence length="396" mass="41583">MGVPLRKNFQFQLLWFGGAVSQLGTQLTTVALPLLLYAVTGSIFWAGVVAGVRTAALVLTQMPAGVWVDRWDRGEVLVRSQTTQAVAVAAMAVNVVTGANSVLVFVVLAAVDSACTAFTGPARTAAVKAVVPPEQLKTAYAQEEARGHVAWLAGPPLGALLFGLGRAVPFLADALSFLVAAVCAWFAKIPPRTGERPRQRMRHDLRDAWRWLWRRRGLRNLVAVFLALNLLGSAGLLPVMALVKERGGANWLVGLVLTGIGVGGVLGAVLAPRVAVAPGRLLVAVLTLFGTCNVAMVLPFGAWWPFVPLMLTAIGTPLLNVSVNSVFTAMVPDELMGRMDAVLTFFTRAVTPAAPVLGAFVAGVAGAGVALALFGALILVTAVVAAFTDLRTTVPR</sequence>
<dbReference type="EMBL" id="FNIX01000038">
    <property type="protein sequence ID" value="SDP98343.1"/>
    <property type="molecule type" value="Genomic_DNA"/>
</dbReference>
<dbReference type="STRING" id="641025.SAMN05421507_13823"/>
<protein>
    <submittedName>
        <fullName evidence="7">Predicted arabinose efflux permease, MFS family</fullName>
    </submittedName>
</protein>
<feature type="transmembrane region" description="Helical" evidence="6">
    <location>
        <begin position="220"/>
        <end position="243"/>
    </location>
</feature>
<dbReference type="SUPFAM" id="SSF103473">
    <property type="entry name" value="MFS general substrate transporter"/>
    <property type="match status" value="1"/>
</dbReference>
<evidence type="ECO:0000313" key="7">
    <source>
        <dbReference type="EMBL" id="SDP98343.1"/>
    </source>
</evidence>
<organism evidence="7 8">
    <name type="scientific">Lentzea jiangxiensis</name>
    <dbReference type="NCBI Taxonomy" id="641025"/>
    <lineage>
        <taxon>Bacteria</taxon>
        <taxon>Bacillati</taxon>
        <taxon>Actinomycetota</taxon>
        <taxon>Actinomycetes</taxon>
        <taxon>Pseudonocardiales</taxon>
        <taxon>Pseudonocardiaceae</taxon>
        <taxon>Lentzea</taxon>
    </lineage>
</organism>
<dbReference type="Gene3D" id="1.20.1250.20">
    <property type="entry name" value="MFS general substrate transporter like domains"/>
    <property type="match status" value="1"/>
</dbReference>
<evidence type="ECO:0000256" key="5">
    <source>
        <dbReference type="ARBA" id="ARBA00023136"/>
    </source>
</evidence>
<feature type="transmembrane region" description="Helical" evidence="6">
    <location>
        <begin position="85"/>
        <end position="111"/>
    </location>
</feature>
<dbReference type="InterPro" id="IPR036259">
    <property type="entry name" value="MFS_trans_sf"/>
</dbReference>
<keyword evidence="2" id="KW-1003">Cell membrane</keyword>
<dbReference type="InterPro" id="IPR011701">
    <property type="entry name" value="MFS"/>
</dbReference>
<proteinExistence type="predicted"/>
<feature type="transmembrane region" description="Helical" evidence="6">
    <location>
        <begin position="309"/>
        <end position="329"/>
    </location>
</feature>
<keyword evidence="3 6" id="KW-0812">Transmembrane</keyword>
<keyword evidence="8" id="KW-1185">Reference proteome</keyword>
<comment type="subcellular location">
    <subcellularLocation>
        <location evidence="1">Cell membrane</location>
        <topology evidence="1">Multi-pass membrane protein</topology>
    </subcellularLocation>
</comment>
<dbReference type="PANTHER" id="PTHR23513">
    <property type="entry name" value="INTEGRAL MEMBRANE EFFLUX PROTEIN-RELATED"/>
    <property type="match status" value="1"/>
</dbReference>
<dbReference type="Proteomes" id="UP000199691">
    <property type="component" value="Unassembled WGS sequence"/>
</dbReference>
<evidence type="ECO:0000256" key="4">
    <source>
        <dbReference type="ARBA" id="ARBA00022989"/>
    </source>
</evidence>
<dbReference type="GO" id="GO:0005886">
    <property type="term" value="C:plasma membrane"/>
    <property type="evidence" value="ECO:0007669"/>
    <property type="project" value="UniProtKB-SubCell"/>
</dbReference>
<evidence type="ECO:0000256" key="6">
    <source>
        <dbReference type="SAM" id="Phobius"/>
    </source>
</evidence>
<dbReference type="RefSeq" id="WP_090105515.1">
    <property type="nucleotide sequence ID" value="NZ_FNIX01000038.1"/>
</dbReference>
<keyword evidence="5 6" id="KW-0472">Membrane</keyword>
<feature type="transmembrane region" description="Helical" evidence="6">
    <location>
        <begin position="281"/>
        <end position="303"/>
    </location>
</feature>
<gene>
    <name evidence="7" type="ORF">SAMN05421507_13823</name>
</gene>
<dbReference type="OrthoDB" id="4544213at2"/>
<dbReference type="GO" id="GO:0022857">
    <property type="term" value="F:transmembrane transporter activity"/>
    <property type="evidence" value="ECO:0007669"/>
    <property type="project" value="InterPro"/>
</dbReference>
<feature type="transmembrane region" description="Helical" evidence="6">
    <location>
        <begin position="249"/>
        <end position="269"/>
    </location>
</feature>
<name>A0A1H0X5X8_9PSEU</name>
<evidence type="ECO:0000313" key="8">
    <source>
        <dbReference type="Proteomes" id="UP000199691"/>
    </source>
</evidence>
<reference evidence="8" key="1">
    <citation type="submission" date="2016-10" db="EMBL/GenBank/DDBJ databases">
        <authorList>
            <person name="Varghese N."/>
            <person name="Submissions S."/>
        </authorList>
    </citation>
    <scope>NUCLEOTIDE SEQUENCE [LARGE SCALE GENOMIC DNA]</scope>
    <source>
        <strain evidence="8">CGMCC 4.6609</strain>
    </source>
</reference>
<dbReference type="Pfam" id="PF07690">
    <property type="entry name" value="MFS_1"/>
    <property type="match status" value="1"/>
</dbReference>
<dbReference type="AlphaFoldDB" id="A0A1H0X5X8"/>
<accession>A0A1H0X5X8</accession>
<keyword evidence="4 6" id="KW-1133">Transmembrane helix</keyword>
<evidence type="ECO:0000256" key="3">
    <source>
        <dbReference type="ARBA" id="ARBA00022692"/>
    </source>
</evidence>
<feature type="transmembrane region" description="Helical" evidence="6">
    <location>
        <begin position="167"/>
        <end position="187"/>
    </location>
</feature>